<dbReference type="Gene3D" id="2.30.290.10">
    <property type="entry name" value="BH3618-like"/>
    <property type="match status" value="1"/>
</dbReference>
<evidence type="ECO:0000313" key="6">
    <source>
        <dbReference type="Proteomes" id="UP000737402"/>
    </source>
</evidence>
<keyword evidence="5" id="KW-0969">Cilium</keyword>
<dbReference type="HAMAP" id="MF_01185">
    <property type="entry name" value="FliW"/>
    <property type="match status" value="1"/>
</dbReference>
<accession>A0ABS2NUN9</accession>
<dbReference type="InterPro" id="IPR024046">
    <property type="entry name" value="Flagellar_assmbl_FliW_dom_sf"/>
</dbReference>
<keyword evidence="2 4" id="KW-1005">Bacterial flagellum biogenesis</keyword>
<keyword evidence="5" id="KW-0966">Cell projection</keyword>
<comment type="similarity">
    <text evidence="4">Belongs to the FliW family.</text>
</comment>
<gene>
    <name evidence="4" type="primary">fliW</name>
    <name evidence="5" type="ORF">JOC95_000208</name>
</gene>
<dbReference type="Pfam" id="PF02623">
    <property type="entry name" value="FliW"/>
    <property type="match status" value="1"/>
</dbReference>
<keyword evidence="4" id="KW-0143">Chaperone</keyword>
<evidence type="ECO:0000256" key="1">
    <source>
        <dbReference type="ARBA" id="ARBA00022490"/>
    </source>
</evidence>
<reference evidence="5 6" key="1">
    <citation type="submission" date="2021-01" db="EMBL/GenBank/DDBJ databases">
        <title>Genomic Encyclopedia of Type Strains, Phase IV (KMG-IV): sequencing the most valuable type-strain genomes for metagenomic binning, comparative biology and taxonomic classification.</title>
        <authorList>
            <person name="Goeker M."/>
        </authorList>
    </citation>
    <scope>NUCLEOTIDE SEQUENCE [LARGE SCALE GENOMIC DNA]</scope>
    <source>
        <strain evidence="5 6">DSM 25879</strain>
    </source>
</reference>
<dbReference type="InterPro" id="IPR003775">
    <property type="entry name" value="Flagellar_assembly_factor_FliW"/>
</dbReference>
<keyword evidence="5" id="KW-0282">Flagellum</keyword>
<evidence type="ECO:0000313" key="5">
    <source>
        <dbReference type="EMBL" id="MBM7618366.1"/>
    </source>
</evidence>
<evidence type="ECO:0000256" key="4">
    <source>
        <dbReference type="HAMAP-Rule" id="MF_01185"/>
    </source>
</evidence>
<dbReference type="Proteomes" id="UP000737402">
    <property type="component" value="Unassembled WGS sequence"/>
</dbReference>
<dbReference type="RefSeq" id="WP_204412600.1">
    <property type="nucleotide sequence ID" value="NZ_JAFBED010000001.1"/>
</dbReference>
<evidence type="ECO:0000256" key="3">
    <source>
        <dbReference type="ARBA" id="ARBA00022845"/>
    </source>
</evidence>
<name>A0ABS2NUN9_9BACI</name>
<comment type="subcellular location">
    <subcellularLocation>
        <location evidence="4">Cytoplasm</location>
    </subcellularLocation>
</comment>
<evidence type="ECO:0000256" key="2">
    <source>
        <dbReference type="ARBA" id="ARBA00022795"/>
    </source>
</evidence>
<dbReference type="EMBL" id="JAFBED010000001">
    <property type="protein sequence ID" value="MBM7618366.1"/>
    <property type="molecule type" value="Genomic_DNA"/>
</dbReference>
<keyword evidence="6" id="KW-1185">Reference proteome</keyword>
<protein>
    <recommendedName>
        <fullName evidence="4">Flagellar assembly factor FliW</fullName>
    </recommendedName>
</protein>
<comment type="caution">
    <text evidence="5">The sequence shown here is derived from an EMBL/GenBank/DDBJ whole genome shotgun (WGS) entry which is preliminary data.</text>
</comment>
<keyword evidence="3 4" id="KW-0810">Translation regulation</keyword>
<comment type="subunit">
    <text evidence="4">Interacts with translational regulator CsrA and flagellin(s).</text>
</comment>
<dbReference type="PANTHER" id="PTHR39190:SF1">
    <property type="entry name" value="FLAGELLAR ASSEMBLY FACTOR FLIW"/>
    <property type="match status" value="1"/>
</dbReference>
<sequence length="145" mass="16234">MKIETKYHGVMEVSEQDVVTFPNGIPGFNEEKQFTVIPFSEDGVFQILQSVSTSELGFVITNPFAFFPDYDFKLENQAVEALELNAPEEVDVFTVLTVQEPFTRTTANLQAPVVINGMKKLGKQVILSGSPYLTKHKLFQEAEAK</sequence>
<organism evidence="5 6">
    <name type="scientific">Sutcliffiella tianshenii</name>
    <dbReference type="NCBI Taxonomy" id="1463404"/>
    <lineage>
        <taxon>Bacteria</taxon>
        <taxon>Bacillati</taxon>
        <taxon>Bacillota</taxon>
        <taxon>Bacilli</taxon>
        <taxon>Bacillales</taxon>
        <taxon>Bacillaceae</taxon>
        <taxon>Sutcliffiella</taxon>
    </lineage>
</organism>
<keyword evidence="1 4" id="KW-0963">Cytoplasm</keyword>
<dbReference type="SUPFAM" id="SSF141457">
    <property type="entry name" value="BH3618-like"/>
    <property type="match status" value="1"/>
</dbReference>
<dbReference type="NCBIfam" id="NF009793">
    <property type="entry name" value="PRK13285.1-1"/>
    <property type="match status" value="1"/>
</dbReference>
<proteinExistence type="inferred from homology"/>
<comment type="function">
    <text evidence="4">Acts as an anti-CsrA protein, binds CsrA and prevents it from repressing translation of its target genes, one of which is flagellin. Binds to flagellin and participates in the assembly of the flagellum.</text>
</comment>
<dbReference type="PANTHER" id="PTHR39190">
    <property type="entry name" value="FLAGELLAR ASSEMBLY FACTOR FLIW"/>
    <property type="match status" value="1"/>
</dbReference>